<dbReference type="EMBL" id="JBDIVE010000001">
    <property type="protein sequence ID" value="MEN3066911.1"/>
    <property type="molecule type" value="Genomic_DNA"/>
</dbReference>
<reference evidence="2 3" key="1">
    <citation type="journal article" date="2018" name="Int. J. Syst. Evol. Microbiol.">
        <title>Uliginosibacterium sediminicola sp. nov., isolated from freshwater sediment.</title>
        <authorList>
            <person name="Hwang W.M."/>
            <person name="Kim S.M."/>
            <person name="Kang K."/>
            <person name="Ahn T.Y."/>
        </authorList>
    </citation>
    <scope>NUCLEOTIDE SEQUENCE [LARGE SCALE GENOMIC DNA]</scope>
    <source>
        <strain evidence="2 3">M1-21</strain>
    </source>
</reference>
<name>A0ABU9YTM5_9RHOO</name>
<sequence>MKKSLCLPLLSALALVCSAHAAAAELQLDIQLPALQGARVKRPYVAIWLEKAGSHEFVGSFEVWYDTSKRNNAGTKWLPDLRSWWRASGGQAQLSLDAISSATRPAGLQHIELSSSEVLHKLPAGDYELVVEASREHGGDEALRLPLRWPLRGALKADANGTQELGRVSLSGKP</sequence>
<dbReference type="RefSeq" id="WP_345917682.1">
    <property type="nucleotide sequence ID" value="NZ_JBDIVE010000001.1"/>
</dbReference>
<protein>
    <submittedName>
        <fullName evidence="2">DUF2271 domain-containing protein</fullName>
    </submittedName>
</protein>
<dbReference type="Proteomes" id="UP001410394">
    <property type="component" value="Unassembled WGS sequence"/>
</dbReference>
<comment type="caution">
    <text evidence="2">The sequence shown here is derived from an EMBL/GenBank/DDBJ whole genome shotgun (WGS) entry which is preliminary data.</text>
</comment>
<feature type="signal peptide" evidence="1">
    <location>
        <begin position="1"/>
        <end position="21"/>
    </location>
</feature>
<dbReference type="InterPro" id="IPR014469">
    <property type="entry name" value="DUF2271"/>
</dbReference>
<dbReference type="Pfam" id="PF10029">
    <property type="entry name" value="DUF2271"/>
    <property type="match status" value="1"/>
</dbReference>
<accession>A0ABU9YTM5</accession>
<evidence type="ECO:0000313" key="2">
    <source>
        <dbReference type="EMBL" id="MEN3066911.1"/>
    </source>
</evidence>
<keyword evidence="1" id="KW-0732">Signal</keyword>
<feature type="chain" id="PRO_5046002883" evidence="1">
    <location>
        <begin position="22"/>
        <end position="174"/>
    </location>
</feature>
<dbReference type="PIRSF" id="PIRSF014995">
    <property type="entry name" value="UCP014995"/>
    <property type="match status" value="1"/>
</dbReference>
<evidence type="ECO:0000256" key="1">
    <source>
        <dbReference type="SAM" id="SignalP"/>
    </source>
</evidence>
<proteinExistence type="predicted"/>
<evidence type="ECO:0000313" key="3">
    <source>
        <dbReference type="Proteomes" id="UP001410394"/>
    </source>
</evidence>
<gene>
    <name evidence="2" type="ORF">ABDB84_00385</name>
</gene>
<organism evidence="2 3">
    <name type="scientific">Uliginosibacterium sediminicola</name>
    <dbReference type="NCBI Taxonomy" id="2024550"/>
    <lineage>
        <taxon>Bacteria</taxon>
        <taxon>Pseudomonadati</taxon>
        <taxon>Pseudomonadota</taxon>
        <taxon>Betaproteobacteria</taxon>
        <taxon>Rhodocyclales</taxon>
        <taxon>Zoogloeaceae</taxon>
        <taxon>Uliginosibacterium</taxon>
    </lineage>
</organism>
<keyword evidence="3" id="KW-1185">Reference proteome</keyword>